<keyword evidence="2" id="KW-1185">Reference proteome</keyword>
<proteinExistence type="predicted"/>
<dbReference type="Proteomes" id="UP001465668">
    <property type="component" value="Unassembled WGS sequence"/>
</dbReference>
<name>A0ABR2XUV9_9PEZI</name>
<comment type="caution">
    <text evidence="1">The sequence shown here is derived from an EMBL/GenBank/DDBJ whole genome shotgun (WGS) entry which is preliminary data.</text>
</comment>
<dbReference type="EMBL" id="JARVKM010000020">
    <property type="protein sequence ID" value="KAK9777567.1"/>
    <property type="molecule type" value="Genomic_DNA"/>
</dbReference>
<organism evidence="1 2">
    <name type="scientific">Seiridium cardinale</name>
    <dbReference type="NCBI Taxonomy" id="138064"/>
    <lineage>
        <taxon>Eukaryota</taxon>
        <taxon>Fungi</taxon>
        <taxon>Dikarya</taxon>
        <taxon>Ascomycota</taxon>
        <taxon>Pezizomycotina</taxon>
        <taxon>Sordariomycetes</taxon>
        <taxon>Xylariomycetidae</taxon>
        <taxon>Amphisphaeriales</taxon>
        <taxon>Sporocadaceae</taxon>
        <taxon>Seiridium</taxon>
    </lineage>
</organism>
<sequence length="148" mass="17071">MEQRCSAEKVHRRQFSKYEVLAAVQAQIIYIVMRVIDNSNIEPNLNLELFVTYQMFYIKIGVPCDTFEGFRDIPLPSPKSLWEARTQLGRDSEYEFYKTMPRIDLDRFGDLIDACRQGQSSSVKLKLDAWNIVADSLGFLLNLGLAII</sequence>
<reference evidence="1 2" key="1">
    <citation type="submission" date="2024-02" db="EMBL/GenBank/DDBJ databases">
        <title>First draft genome assembly of two strains of Seiridium cardinale.</title>
        <authorList>
            <person name="Emiliani G."/>
            <person name="Scali E."/>
        </authorList>
    </citation>
    <scope>NUCLEOTIDE SEQUENCE [LARGE SCALE GENOMIC DNA]</scope>
    <source>
        <strain evidence="1 2">BM-138-000479</strain>
    </source>
</reference>
<protein>
    <submittedName>
        <fullName evidence="1">Uncharacterized protein</fullName>
    </submittedName>
</protein>
<gene>
    <name evidence="1" type="ORF">SCAR479_05615</name>
</gene>
<evidence type="ECO:0000313" key="2">
    <source>
        <dbReference type="Proteomes" id="UP001465668"/>
    </source>
</evidence>
<evidence type="ECO:0000313" key="1">
    <source>
        <dbReference type="EMBL" id="KAK9777567.1"/>
    </source>
</evidence>
<accession>A0ABR2XUV9</accession>